<dbReference type="PROSITE" id="PS51257">
    <property type="entry name" value="PROKAR_LIPOPROTEIN"/>
    <property type="match status" value="1"/>
</dbReference>
<organism evidence="2 3">
    <name type="scientific">Polytolypa hystricis (strain UAMH7299)</name>
    <dbReference type="NCBI Taxonomy" id="1447883"/>
    <lineage>
        <taxon>Eukaryota</taxon>
        <taxon>Fungi</taxon>
        <taxon>Dikarya</taxon>
        <taxon>Ascomycota</taxon>
        <taxon>Pezizomycotina</taxon>
        <taxon>Eurotiomycetes</taxon>
        <taxon>Eurotiomycetidae</taxon>
        <taxon>Onygenales</taxon>
        <taxon>Onygenales incertae sedis</taxon>
        <taxon>Polytolypa</taxon>
    </lineage>
</organism>
<evidence type="ECO:0000313" key="2">
    <source>
        <dbReference type="EMBL" id="PGH17600.1"/>
    </source>
</evidence>
<feature type="chain" id="PRO_5013083811" description="Cyanovirin-N domain-containing protein" evidence="1">
    <location>
        <begin position="20"/>
        <end position="126"/>
    </location>
</feature>
<feature type="signal peptide" evidence="1">
    <location>
        <begin position="1"/>
        <end position="19"/>
    </location>
</feature>
<accession>A0A2B7Y8R7</accession>
<dbReference type="AlphaFoldDB" id="A0A2B7Y8R7"/>
<dbReference type="Proteomes" id="UP000224634">
    <property type="component" value="Unassembled WGS sequence"/>
</dbReference>
<keyword evidence="3" id="KW-1185">Reference proteome</keyword>
<evidence type="ECO:0000313" key="3">
    <source>
        <dbReference type="Proteomes" id="UP000224634"/>
    </source>
</evidence>
<protein>
    <recommendedName>
        <fullName evidence="4">Cyanovirin-N domain-containing protein</fullName>
    </recommendedName>
</protein>
<sequence length="126" mass="13875">MRLTTSLLALLPLFSTALSACVDYQVFQYIADLPDKPGIALSVYLNIDGVVCSKDIPRDAASPGAWWDITCEKTDHGAALSTDLKQLQWIRLKENLDYVPTIDLNWGCADVGLIPIFCDARGRVDC</sequence>
<dbReference type="EMBL" id="PDNA01000063">
    <property type="protein sequence ID" value="PGH17600.1"/>
    <property type="molecule type" value="Genomic_DNA"/>
</dbReference>
<evidence type="ECO:0000256" key="1">
    <source>
        <dbReference type="SAM" id="SignalP"/>
    </source>
</evidence>
<name>A0A2B7Y8R7_POLH7</name>
<keyword evidence="1" id="KW-0732">Signal</keyword>
<gene>
    <name evidence="2" type="ORF">AJ80_04779</name>
</gene>
<reference evidence="2 3" key="1">
    <citation type="submission" date="2017-10" db="EMBL/GenBank/DDBJ databases">
        <title>Comparative genomics in systemic dimorphic fungi from Ajellomycetaceae.</title>
        <authorList>
            <person name="Munoz J.F."/>
            <person name="Mcewen J.G."/>
            <person name="Clay O.K."/>
            <person name="Cuomo C.A."/>
        </authorList>
    </citation>
    <scope>NUCLEOTIDE SEQUENCE [LARGE SCALE GENOMIC DNA]</scope>
    <source>
        <strain evidence="2 3">UAMH7299</strain>
    </source>
</reference>
<proteinExistence type="predicted"/>
<comment type="caution">
    <text evidence="2">The sequence shown here is derived from an EMBL/GenBank/DDBJ whole genome shotgun (WGS) entry which is preliminary data.</text>
</comment>
<evidence type="ECO:0008006" key="4">
    <source>
        <dbReference type="Google" id="ProtNLM"/>
    </source>
</evidence>